<accession>A0A0A8YCV5</accession>
<evidence type="ECO:0000313" key="1">
    <source>
        <dbReference type="EMBL" id="JAD23395.1"/>
    </source>
</evidence>
<sequence length="31" mass="3465">MISSIAFWSPLGERASFNSSISMYPLPFLSK</sequence>
<reference evidence="1" key="1">
    <citation type="submission" date="2014-09" db="EMBL/GenBank/DDBJ databases">
        <authorList>
            <person name="Magalhaes I.L.F."/>
            <person name="Oliveira U."/>
            <person name="Santos F.R."/>
            <person name="Vidigal T.H.D.A."/>
            <person name="Brescovit A.D."/>
            <person name="Santos A.J."/>
        </authorList>
    </citation>
    <scope>NUCLEOTIDE SEQUENCE</scope>
    <source>
        <tissue evidence="1">Shoot tissue taken approximately 20 cm above the soil surface</tissue>
    </source>
</reference>
<organism evidence="1">
    <name type="scientific">Arundo donax</name>
    <name type="common">Giant reed</name>
    <name type="synonym">Donax arundinaceus</name>
    <dbReference type="NCBI Taxonomy" id="35708"/>
    <lineage>
        <taxon>Eukaryota</taxon>
        <taxon>Viridiplantae</taxon>
        <taxon>Streptophyta</taxon>
        <taxon>Embryophyta</taxon>
        <taxon>Tracheophyta</taxon>
        <taxon>Spermatophyta</taxon>
        <taxon>Magnoliopsida</taxon>
        <taxon>Liliopsida</taxon>
        <taxon>Poales</taxon>
        <taxon>Poaceae</taxon>
        <taxon>PACMAD clade</taxon>
        <taxon>Arundinoideae</taxon>
        <taxon>Arundineae</taxon>
        <taxon>Arundo</taxon>
    </lineage>
</organism>
<dbReference type="EMBL" id="GBRH01274500">
    <property type="protein sequence ID" value="JAD23395.1"/>
    <property type="molecule type" value="Transcribed_RNA"/>
</dbReference>
<protein>
    <submittedName>
        <fullName evidence="1">Uncharacterized protein</fullName>
    </submittedName>
</protein>
<dbReference type="AlphaFoldDB" id="A0A0A8YCV5"/>
<reference evidence="1" key="2">
    <citation type="journal article" date="2015" name="Data Brief">
        <title>Shoot transcriptome of the giant reed, Arundo donax.</title>
        <authorList>
            <person name="Barrero R.A."/>
            <person name="Guerrero F.D."/>
            <person name="Moolhuijzen P."/>
            <person name="Goolsby J.A."/>
            <person name="Tidwell J."/>
            <person name="Bellgard S.E."/>
            <person name="Bellgard M.I."/>
        </authorList>
    </citation>
    <scope>NUCLEOTIDE SEQUENCE</scope>
    <source>
        <tissue evidence="1">Shoot tissue taken approximately 20 cm above the soil surface</tissue>
    </source>
</reference>
<proteinExistence type="predicted"/>
<name>A0A0A8YCV5_ARUDO</name>